<name>A0A379C681_9FIRM</name>
<gene>
    <name evidence="1" type="ORF">NCTC13149_01028</name>
</gene>
<dbReference type="AlphaFoldDB" id="A0A379C681"/>
<accession>A0A379C681</accession>
<reference evidence="1 2" key="1">
    <citation type="submission" date="2018-06" db="EMBL/GenBank/DDBJ databases">
        <authorList>
            <consortium name="Pathogen Informatics"/>
            <person name="Doyle S."/>
        </authorList>
    </citation>
    <scope>NUCLEOTIDE SEQUENCE [LARGE SCALE GENOMIC DNA]</scope>
    <source>
        <strain evidence="1 2">NCTC13149</strain>
    </source>
</reference>
<dbReference type="STRING" id="1122949.GCA_000378725_01137"/>
<dbReference type="RefSeq" id="WP_004825684.1">
    <property type="nucleotide sequence ID" value="NZ_CAMUOS010000001.1"/>
</dbReference>
<sequence>MNIINTTDTIKVAFYSIPLDFEPGWEIFASFSKLDIYFMS</sequence>
<organism evidence="1 2">
    <name type="scientific">Peptoniphilus lacrimalis</name>
    <dbReference type="NCBI Taxonomy" id="33031"/>
    <lineage>
        <taxon>Bacteria</taxon>
        <taxon>Bacillati</taxon>
        <taxon>Bacillota</taxon>
        <taxon>Tissierellia</taxon>
        <taxon>Tissierellales</taxon>
        <taxon>Peptoniphilaceae</taxon>
        <taxon>Peptoniphilus</taxon>
    </lineage>
</organism>
<protein>
    <submittedName>
        <fullName evidence="1">Uncharacterized protein</fullName>
    </submittedName>
</protein>
<evidence type="ECO:0000313" key="1">
    <source>
        <dbReference type="EMBL" id="SUB57195.1"/>
    </source>
</evidence>
<evidence type="ECO:0000313" key="2">
    <source>
        <dbReference type="Proteomes" id="UP000255517"/>
    </source>
</evidence>
<dbReference type="Proteomes" id="UP000255517">
    <property type="component" value="Unassembled WGS sequence"/>
</dbReference>
<proteinExistence type="predicted"/>
<dbReference type="EMBL" id="UGSZ01000001">
    <property type="protein sequence ID" value="SUB57195.1"/>
    <property type="molecule type" value="Genomic_DNA"/>
</dbReference>